<proteinExistence type="predicted"/>
<evidence type="ECO:0000256" key="2">
    <source>
        <dbReference type="SAM" id="MobiDB-lite"/>
    </source>
</evidence>
<dbReference type="InterPro" id="IPR029058">
    <property type="entry name" value="AB_hydrolase_fold"/>
</dbReference>
<reference evidence="4 5" key="1">
    <citation type="submission" date="2019-02" db="EMBL/GenBank/DDBJ databases">
        <title>Deep-cultivation of Planctomycetes and their phenomic and genomic characterization uncovers novel biology.</title>
        <authorList>
            <person name="Wiegand S."/>
            <person name="Jogler M."/>
            <person name="Boedeker C."/>
            <person name="Pinto D."/>
            <person name="Vollmers J."/>
            <person name="Rivas-Marin E."/>
            <person name="Kohn T."/>
            <person name="Peeters S.H."/>
            <person name="Heuer A."/>
            <person name="Rast P."/>
            <person name="Oberbeckmann S."/>
            <person name="Bunk B."/>
            <person name="Jeske O."/>
            <person name="Meyerdierks A."/>
            <person name="Storesund J.E."/>
            <person name="Kallscheuer N."/>
            <person name="Luecker S."/>
            <person name="Lage O.M."/>
            <person name="Pohl T."/>
            <person name="Merkel B.J."/>
            <person name="Hornburger P."/>
            <person name="Mueller R.-W."/>
            <person name="Bruemmer F."/>
            <person name="Labrenz M."/>
            <person name="Spormann A.M."/>
            <person name="Op den Camp H."/>
            <person name="Overmann J."/>
            <person name="Amann R."/>
            <person name="Jetten M.S.M."/>
            <person name="Mascher T."/>
            <person name="Medema M.H."/>
            <person name="Devos D.P."/>
            <person name="Kaster A.-K."/>
            <person name="Ovreas L."/>
            <person name="Rohde M."/>
            <person name="Galperin M.Y."/>
            <person name="Jogler C."/>
        </authorList>
    </citation>
    <scope>NUCLEOTIDE SEQUENCE [LARGE SCALE GENOMIC DNA]</scope>
    <source>
        <strain evidence="4 5">CA12</strain>
    </source>
</reference>
<dbReference type="GO" id="GO:0016787">
    <property type="term" value="F:hydrolase activity"/>
    <property type="evidence" value="ECO:0007669"/>
    <property type="project" value="UniProtKB-KW"/>
</dbReference>
<sequence precursor="true">MAPVLPATVFPATVVLLALGGLFAPTPATAQALPAVREPAVQEPVAQAPAVREQAARTPGVAPAESTSRPPAGFSVRTLADEEGEHQYSLFVPRTPPPPGGYPIVLFLHGAYERGTDGERQTTVGLGPIVRDDPDFPAVVVFPQVEDPDGRILPAWNPDRPDGARALKILEQAEGLLPIDPAHRVLAGWSMGGYGVLGQLAQGDPLRWSAAVSVASGRSIELDVEALAAASRVTPLWVVAGSSDRFVPFIETQDTVRAIREFGGRVRFTQVRNAGHDVWKTAFSSDRFRAILQNPRVVAPRAANEGPGEVDQTLVEPPADQLPDVDPVPGEDALPSENQLPDEDEFDRLETVAAPLENFQPELILERGAFVRADNALLEKLVRQYARSLPADSLTGTIPDQNITRDALGHKIHVFFSGIRYSGRVTDAALIGRAGNYVTARVEVVDASVTVQRIFMRAPLGHRGFAGPIAVRAGVRRPLVLEVDIRPSVVNNELKLTALSTRFALPPDDYFVCGPGCVDEDGLFLTEQKLAKTLVEGLYEARSQGEQAVRDAVPDFLQNAGSGVSLGNPAGLTGDLLPLPLIEPSIQVQLAGVQADENGLNAIFDLAIGAPEDHPPHPPRREDGGVTFDLATGAGKPEGLAVGVSASLVRVLSGQLVEEGVPRIDARDVPGNPLARLHERENLIRIVPGLSRPEYADDELRARLTLVGPMSAIAQDSRENALVRMESDAVELTIDHLPANGDWQRAGVVRLALRQPIRAAVRKNGSYRNFLALAEGEAARIAALDAQPVIGDRVDGDLAATLVGEGWDNWLDDEGPFSGPLQDFDLPGAALRIEELNSRGPATGATDGLVIAEFTVPDTALENRSELTLTYRVREEPNGAWGGPFTLAPGETHTYKVREPLRFEQIGVAPDGGDGARTLEVGKTYQFHVPVGAVYPTLDAAHDLAEELSLYQKDPRPWRQRAPIAGREVPTVTAAPPAAGVRGTVRTVRGPVQGPALSRGVTPLRSPVRN</sequence>
<feature type="region of interest" description="Disordered" evidence="2">
    <location>
        <begin position="299"/>
        <end position="341"/>
    </location>
</feature>
<evidence type="ECO:0000313" key="4">
    <source>
        <dbReference type="EMBL" id="QDT18083.1"/>
    </source>
</evidence>
<feature type="region of interest" description="Disordered" evidence="2">
    <location>
        <begin position="44"/>
        <end position="74"/>
    </location>
</feature>
<name>A0A517PFC2_9PLAN</name>
<keyword evidence="4" id="KW-0378">Hydrolase</keyword>
<feature type="region of interest" description="Disordered" evidence="2">
    <location>
        <begin position="991"/>
        <end position="1010"/>
    </location>
</feature>
<dbReference type="PANTHER" id="PTHR43037">
    <property type="entry name" value="UNNAMED PRODUCT-RELATED"/>
    <property type="match status" value="1"/>
</dbReference>
<feature type="chain" id="PRO_5021838096" evidence="3">
    <location>
        <begin position="31"/>
        <end position="1010"/>
    </location>
</feature>
<keyword evidence="1 3" id="KW-0732">Signal</keyword>
<protein>
    <submittedName>
        <fullName evidence="4">Alpha/beta hydrolase family protein</fullName>
    </submittedName>
</protein>
<dbReference type="AlphaFoldDB" id="A0A517PFC2"/>
<dbReference type="SUPFAM" id="SSF53474">
    <property type="entry name" value="alpha/beta-Hydrolases"/>
    <property type="match status" value="1"/>
</dbReference>
<dbReference type="KEGG" id="acaf:CA12_42220"/>
<gene>
    <name evidence="4" type="ORF">CA12_42220</name>
</gene>
<evidence type="ECO:0000256" key="3">
    <source>
        <dbReference type="SAM" id="SignalP"/>
    </source>
</evidence>
<dbReference type="Proteomes" id="UP000318741">
    <property type="component" value="Chromosome"/>
</dbReference>
<keyword evidence="5" id="KW-1185">Reference proteome</keyword>
<feature type="signal peptide" evidence="3">
    <location>
        <begin position="1"/>
        <end position="30"/>
    </location>
</feature>
<organism evidence="4 5">
    <name type="scientific">Alienimonas californiensis</name>
    <dbReference type="NCBI Taxonomy" id="2527989"/>
    <lineage>
        <taxon>Bacteria</taxon>
        <taxon>Pseudomonadati</taxon>
        <taxon>Planctomycetota</taxon>
        <taxon>Planctomycetia</taxon>
        <taxon>Planctomycetales</taxon>
        <taxon>Planctomycetaceae</taxon>
        <taxon>Alienimonas</taxon>
    </lineage>
</organism>
<dbReference type="PANTHER" id="PTHR43037:SF1">
    <property type="entry name" value="BLL1128 PROTEIN"/>
    <property type="match status" value="1"/>
</dbReference>
<evidence type="ECO:0000313" key="5">
    <source>
        <dbReference type="Proteomes" id="UP000318741"/>
    </source>
</evidence>
<accession>A0A517PFC2</accession>
<dbReference type="EMBL" id="CP036265">
    <property type="protein sequence ID" value="QDT18083.1"/>
    <property type="molecule type" value="Genomic_DNA"/>
</dbReference>
<dbReference type="Gene3D" id="3.40.50.1820">
    <property type="entry name" value="alpha/beta hydrolase"/>
    <property type="match status" value="1"/>
</dbReference>
<dbReference type="InterPro" id="IPR050955">
    <property type="entry name" value="Plant_Biomass_Hydrol_Est"/>
</dbReference>
<evidence type="ECO:0000256" key="1">
    <source>
        <dbReference type="ARBA" id="ARBA00022729"/>
    </source>
</evidence>